<dbReference type="EMBL" id="MZ443776">
    <property type="protein sequence ID" value="QZE57277.1"/>
    <property type="molecule type" value="Genomic_DNA"/>
</dbReference>
<proteinExistence type="predicted"/>
<sequence>MELKLPPFKTRDTRVEHMTIRDKQATAIMRVNETRWWGFKKRELCVVINCRKITRKEPEWASYVKWEDGYMVAPVCSDSDVLEVANRTLRDMRNLHFKDFDQLLAYRLSIHIRKHHGRLITASV</sequence>
<organism evidence="1 2">
    <name type="scientific">Erwinia phage pEa_SNUABM_1</name>
    <dbReference type="NCBI Taxonomy" id="2869543"/>
    <lineage>
        <taxon>Viruses</taxon>
        <taxon>Duplodnaviria</taxon>
        <taxon>Heunggongvirae</taxon>
        <taxon>Uroviricota</taxon>
        <taxon>Caudoviricetes</taxon>
        <taxon>Alexandravirus</taxon>
        <taxon>Alexandravirus SNUABM1</taxon>
    </lineage>
</organism>
<dbReference type="Proteomes" id="UP000827973">
    <property type="component" value="Segment"/>
</dbReference>
<accession>A0AAE7XJB8</accession>
<name>A0AAE7XJB8_9CAUD</name>
<evidence type="ECO:0000313" key="1">
    <source>
        <dbReference type="EMBL" id="QZE57277.1"/>
    </source>
</evidence>
<evidence type="ECO:0000313" key="2">
    <source>
        <dbReference type="Proteomes" id="UP000827973"/>
    </source>
</evidence>
<protein>
    <submittedName>
        <fullName evidence="1">Uncharacterized protein</fullName>
    </submittedName>
</protein>
<reference evidence="1 2" key="1">
    <citation type="submission" date="2021-06" db="EMBL/GenBank/DDBJ databases">
        <title>Complete genome sequence of Erwinia phage pEa_SNUABM_1.</title>
        <authorList>
            <person name="Kim S.G."/>
            <person name="Park S.C."/>
        </authorList>
    </citation>
    <scope>NUCLEOTIDE SEQUENCE [LARGE SCALE GENOMIC DNA]</scope>
</reference>
<keyword evidence="2" id="KW-1185">Reference proteome</keyword>
<gene>
    <name evidence="1" type="ORF">pEaSNUABM1_00068</name>
</gene>